<evidence type="ECO:0000313" key="1">
    <source>
        <dbReference type="EMBL" id="CAE7025347.1"/>
    </source>
</evidence>
<dbReference type="EMBL" id="HG992979">
    <property type="protein sequence ID" value="CAE7025347.1"/>
    <property type="molecule type" value="Genomic_DNA"/>
</dbReference>
<accession>A0A6S6VXM7</accession>
<proteinExistence type="predicted"/>
<organism evidence="1 2">
    <name type="scientific">Pyrenophora teres f. teres</name>
    <dbReference type="NCBI Taxonomy" id="97479"/>
    <lineage>
        <taxon>Eukaryota</taxon>
        <taxon>Fungi</taxon>
        <taxon>Dikarya</taxon>
        <taxon>Ascomycota</taxon>
        <taxon>Pezizomycotina</taxon>
        <taxon>Dothideomycetes</taxon>
        <taxon>Pleosporomycetidae</taxon>
        <taxon>Pleosporales</taxon>
        <taxon>Pleosporineae</taxon>
        <taxon>Pleosporaceae</taxon>
        <taxon>Pyrenophora</taxon>
    </lineage>
</organism>
<sequence length="251" mass="28933">MVSSSSTATVCAQVLGNTLLADDYNHLRYFILEMLASTYNVDKPTLRNALNWAPRDEVSLLPDDLQTHLDQLSSLVADTRRKQNLQEYGSVAPQTWASLYALVIKPSYEIDDGMSNLLDLFEHYARNRDDLARRYRPTPFTWYAPSTWFGILNQRVAAKCLVSDEHVVMCIIHDDGVRNVFREAINRAGLEHLHDWDLSRSLYRGFYTTDDARDLWRDIERVAGKLRMDVRRRGMDILRATVRNMEGEGGF</sequence>
<protein>
    <submittedName>
        <fullName evidence="1">Uncharacterized protein</fullName>
    </submittedName>
</protein>
<dbReference type="AlphaFoldDB" id="A0A6S6VXM7"/>
<name>A0A6S6VXM7_9PLEO</name>
<evidence type="ECO:0000313" key="2">
    <source>
        <dbReference type="Proteomes" id="UP000472372"/>
    </source>
</evidence>
<reference evidence="1" key="1">
    <citation type="submission" date="2021-02" db="EMBL/GenBank/DDBJ databases">
        <authorList>
            <person name="Syme A R."/>
            <person name="Syme A R."/>
            <person name="Moolhuijzen P."/>
        </authorList>
    </citation>
    <scope>NUCLEOTIDE SEQUENCE</scope>
    <source>
        <strain evidence="1">W1-1</strain>
    </source>
</reference>
<dbReference type="Proteomes" id="UP000472372">
    <property type="component" value="Chromosome 3"/>
</dbReference>
<gene>
    <name evidence="1" type="ORF">PTTW11_03898</name>
</gene>